<reference evidence="1 2" key="1">
    <citation type="submission" date="2018-11" db="EMBL/GenBank/DDBJ databases">
        <title>The first complete genome of Serratia liquefaciens isolated from metalophyte plant revel distinctness adaptive mechanisms in an extreme habitat.</title>
        <authorList>
            <person name="Caneschi W.L."/>
            <person name="Sanchez A.B."/>
            <person name="Felestrino E.B."/>
            <person name="Assis R.A.B."/>
            <person name="Lemes C.G.C."/>
            <person name="Cordeiro I.F."/>
            <person name="Fonseca N.P."/>
            <person name="Villa M."/>
            <person name="Vieira I.T."/>
            <person name="Moraes L.A."/>
            <person name="Kamino L.H.Y."/>
            <person name="do Carmo F."/>
            <person name="Garcia C.M."/>
            <person name="Almeida N.F."/>
            <person name="Silva R.S."/>
            <person name="Ferro J.A."/>
            <person name="Ferro M.I.T."/>
            <person name="Varani A.M."/>
            <person name="Ferreira R.M."/>
            <person name="dos Santos V.L."/>
            <person name="Silva U.C."/>
            <person name="Setubal J.C."/>
            <person name="Moreira L.M."/>
        </authorList>
    </citation>
    <scope>NUCLEOTIDE SEQUENCE [LARGE SCALE GENOMIC DNA]</scope>
    <source>
        <strain evidence="1 2">FG3</strain>
    </source>
</reference>
<dbReference type="AlphaFoldDB" id="A0A515CYP5"/>
<dbReference type="InterPro" id="IPR012925">
    <property type="entry name" value="TipAS_dom"/>
</dbReference>
<dbReference type="Pfam" id="PF13411">
    <property type="entry name" value="MerR_1"/>
    <property type="match status" value="1"/>
</dbReference>
<dbReference type="RefSeq" id="WP_020825768.1">
    <property type="nucleotide sequence ID" value="NZ_CAMFJW010000001.1"/>
</dbReference>
<dbReference type="Pfam" id="PF07739">
    <property type="entry name" value="TipAS"/>
    <property type="match status" value="2"/>
</dbReference>
<protein>
    <submittedName>
        <fullName evidence="1">MerR family transcriptional regulator</fullName>
    </submittedName>
</protein>
<dbReference type="EMBL" id="CP033893">
    <property type="protein sequence ID" value="QDL33252.1"/>
    <property type="molecule type" value="Genomic_DNA"/>
</dbReference>
<dbReference type="Proteomes" id="UP000317572">
    <property type="component" value="Chromosome"/>
</dbReference>
<name>A0A515CYP5_SERLI</name>
<dbReference type="GeneID" id="29903745"/>
<dbReference type="PROSITE" id="PS50937">
    <property type="entry name" value="HTH_MERR_2"/>
    <property type="match status" value="1"/>
</dbReference>
<accession>A0A515CYP5</accession>
<dbReference type="CDD" id="cd04788">
    <property type="entry name" value="HTH_NolA-AlbR"/>
    <property type="match status" value="1"/>
</dbReference>
<dbReference type="PROSITE" id="PS00552">
    <property type="entry name" value="HTH_MERR_1"/>
    <property type="match status" value="1"/>
</dbReference>
<gene>
    <name evidence="1" type="ORF">EGO53_16210</name>
</gene>
<organism evidence="1 2">
    <name type="scientific">Serratia liquefaciens</name>
    <dbReference type="NCBI Taxonomy" id="614"/>
    <lineage>
        <taxon>Bacteria</taxon>
        <taxon>Pseudomonadati</taxon>
        <taxon>Pseudomonadota</taxon>
        <taxon>Gammaproteobacteria</taxon>
        <taxon>Enterobacterales</taxon>
        <taxon>Yersiniaceae</taxon>
        <taxon>Serratia</taxon>
    </lineage>
</organism>
<evidence type="ECO:0000313" key="2">
    <source>
        <dbReference type="Proteomes" id="UP000317572"/>
    </source>
</evidence>
<dbReference type="PANTHER" id="PTHR30204:SF90">
    <property type="entry name" value="HTH-TYPE TRANSCRIPTIONAL ACTIVATOR MTA"/>
    <property type="match status" value="1"/>
</dbReference>
<proteinExistence type="predicted"/>
<sequence length="341" mass="38976">MLLKVGELARRSGITVRTLHYYDSIGLLVPSARSDAGYRLYNRADITRLHHIQALRRMGVSLAEVGAILARSGMALTSVIEQQIVMLERQLEQTAALRDRLQHMHAQLTAGDEPELNDWLTTLELMTMYDKYFTADELAQLPFYQADPSRNQEWAELVSSMRQLIDGGVEPQALQAQALARRWMLMLERDTARNPAFLTRLNAMHADEPAIREQTGITPAMTDYVTRAFAETKLSIYQKYLSAEEYAHVRQHYFTRLQEWPALIAQFHQALNEGIPPESARAKQLAAQWLELFQSYAGPHPATQMKIRQAMEQEPTLTEGTWLTPPLLRYLQQAVAHFMRG</sequence>
<dbReference type="PANTHER" id="PTHR30204">
    <property type="entry name" value="REDOX-CYCLING DRUG-SENSING TRANSCRIPTIONAL ACTIVATOR SOXR"/>
    <property type="match status" value="1"/>
</dbReference>
<dbReference type="PRINTS" id="PR00040">
    <property type="entry name" value="HTHMERR"/>
</dbReference>
<dbReference type="InterPro" id="IPR000551">
    <property type="entry name" value="MerR-type_HTH_dom"/>
</dbReference>
<evidence type="ECO:0000313" key="1">
    <source>
        <dbReference type="EMBL" id="QDL33252.1"/>
    </source>
</evidence>
<dbReference type="STRING" id="614.XJ20_17060"/>
<dbReference type="SUPFAM" id="SSF46955">
    <property type="entry name" value="Putative DNA-binding domain"/>
    <property type="match status" value="1"/>
</dbReference>
<dbReference type="SMART" id="SM00422">
    <property type="entry name" value="HTH_MERR"/>
    <property type="match status" value="1"/>
</dbReference>
<dbReference type="GO" id="GO:0003700">
    <property type="term" value="F:DNA-binding transcription factor activity"/>
    <property type="evidence" value="ECO:0007669"/>
    <property type="project" value="InterPro"/>
</dbReference>
<dbReference type="GO" id="GO:0003677">
    <property type="term" value="F:DNA binding"/>
    <property type="evidence" value="ECO:0007669"/>
    <property type="project" value="InterPro"/>
</dbReference>
<dbReference type="InterPro" id="IPR047057">
    <property type="entry name" value="MerR_fam"/>
</dbReference>
<dbReference type="InterPro" id="IPR009061">
    <property type="entry name" value="DNA-bd_dom_put_sf"/>
</dbReference>
<dbReference type="Gene3D" id="1.10.1660.10">
    <property type="match status" value="1"/>
</dbReference>